<proteinExistence type="predicted"/>
<name>K1QIW5_MAGGI</name>
<protein>
    <submittedName>
        <fullName evidence="1">Uncharacterized protein</fullName>
    </submittedName>
</protein>
<accession>K1QIW5</accession>
<dbReference type="EMBL" id="JH823244">
    <property type="protein sequence ID" value="EKC31114.1"/>
    <property type="molecule type" value="Genomic_DNA"/>
</dbReference>
<dbReference type="AlphaFoldDB" id="K1QIW5"/>
<sequence length="108" mass="12163">MQAEITQAGMTSHLRQQLNLTQGVPHTCTRKARTPAGMTIHYCSAATTTNTSRYDRTLVSMRYRAEMTAHSVSLVRKTRRLERAGMSTPSISPYLFKFNPKQSLVAMQ</sequence>
<organism evidence="1">
    <name type="scientific">Magallana gigas</name>
    <name type="common">Pacific oyster</name>
    <name type="synonym">Crassostrea gigas</name>
    <dbReference type="NCBI Taxonomy" id="29159"/>
    <lineage>
        <taxon>Eukaryota</taxon>
        <taxon>Metazoa</taxon>
        <taxon>Spiralia</taxon>
        <taxon>Lophotrochozoa</taxon>
        <taxon>Mollusca</taxon>
        <taxon>Bivalvia</taxon>
        <taxon>Autobranchia</taxon>
        <taxon>Pteriomorphia</taxon>
        <taxon>Ostreida</taxon>
        <taxon>Ostreoidea</taxon>
        <taxon>Ostreidae</taxon>
        <taxon>Magallana</taxon>
    </lineage>
</organism>
<evidence type="ECO:0000313" key="1">
    <source>
        <dbReference type="EMBL" id="EKC31114.1"/>
    </source>
</evidence>
<gene>
    <name evidence="1" type="ORF">CGI_10028741</name>
</gene>
<reference evidence="1" key="1">
    <citation type="journal article" date="2012" name="Nature">
        <title>The oyster genome reveals stress adaptation and complexity of shell formation.</title>
        <authorList>
            <person name="Zhang G."/>
            <person name="Fang X."/>
            <person name="Guo X."/>
            <person name="Li L."/>
            <person name="Luo R."/>
            <person name="Xu F."/>
            <person name="Yang P."/>
            <person name="Zhang L."/>
            <person name="Wang X."/>
            <person name="Qi H."/>
            <person name="Xiong Z."/>
            <person name="Que H."/>
            <person name="Xie Y."/>
            <person name="Holland P.W."/>
            <person name="Paps J."/>
            <person name="Zhu Y."/>
            <person name="Wu F."/>
            <person name="Chen Y."/>
            <person name="Wang J."/>
            <person name="Peng C."/>
            <person name="Meng J."/>
            <person name="Yang L."/>
            <person name="Liu J."/>
            <person name="Wen B."/>
            <person name="Zhang N."/>
            <person name="Huang Z."/>
            <person name="Zhu Q."/>
            <person name="Feng Y."/>
            <person name="Mount A."/>
            <person name="Hedgecock D."/>
            <person name="Xu Z."/>
            <person name="Liu Y."/>
            <person name="Domazet-Loso T."/>
            <person name="Du Y."/>
            <person name="Sun X."/>
            <person name="Zhang S."/>
            <person name="Liu B."/>
            <person name="Cheng P."/>
            <person name="Jiang X."/>
            <person name="Li J."/>
            <person name="Fan D."/>
            <person name="Wang W."/>
            <person name="Fu W."/>
            <person name="Wang T."/>
            <person name="Wang B."/>
            <person name="Zhang J."/>
            <person name="Peng Z."/>
            <person name="Li Y."/>
            <person name="Li N."/>
            <person name="Wang J."/>
            <person name="Chen M."/>
            <person name="He Y."/>
            <person name="Tan F."/>
            <person name="Song X."/>
            <person name="Zheng Q."/>
            <person name="Huang R."/>
            <person name="Yang H."/>
            <person name="Du X."/>
            <person name="Chen L."/>
            <person name="Yang M."/>
            <person name="Gaffney P.M."/>
            <person name="Wang S."/>
            <person name="Luo L."/>
            <person name="She Z."/>
            <person name="Ming Y."/>
            <person name="Huang W."/>
            <person name="Zhang S."/>
            <person name="Huang B."/>
            <person name="Zhang Y."/>
            <person name="Qu T."/>
            <person name="Ni P."/>
            <person name="Miao G."/>
            <person name="Wang J."/>
            <person name="Wang Q."/>
            <person name="Steinberg C.E."/>
            <person name="Wang H."/>
            <person name="Li N."/>
            <person name="Qian L."/>
            <person name="Zhang G."/>
            <person name="Li Y."/>
            <person name="Yang H."/>
            <person name="Liu X."/>
            <person name="Wang J."/>
            <person name="Yin Y."/>
            <person name="Wang J."/>
        </authorList>
    </citation>
    <scope>NUCLEOTIDE SEQUENCE [LARGE SCALE GENOMIC DNA]</scope>
    <source>
        <strain evidence="1">05x7-T-G4-1.051#20</strain>
    </source>
</reference>
<dbReference type="HOGENOM" id="CLU_2199464_0_0_1"/>
<dbReference type="InParanoid" id="K1QIW5"/>